<gene>
    <name evidence="2" type="ORF">CkaCkLH20_09448</name>
</gene>
<sequence length="281" mass="30905">MIRVRFTPSIHDKKTLESLQEACTYVLMAAVRMRGRAPEDMDRIRIFDQEDIDVLPVLKSTTLLITSESRAEFRARVAQGAGPEATAMTQRMMELFNADSGPVVNAVTSAEKRDQPSTDGFRMPPRPVKKTRQEVSTLQATTNVQMRPPQSAQRPGTGPRPSSDHSSLQSTFKSTDRGRRLAKEVEDSEDEQRPPKRLSRPKDKASGTGDDGKRDQRKGNEGRKTRSPSLSASRDIVVIPSSTGESTSQDSDKLPALSSRDEGEDDPFGSPSRLSCMGSDG</sequence>
<feature type="compositionally biased region" description="Polar residues" evidence="1">
    <location>
        <begin position="240"/>
        <end position="249"/>
    </location>
</feature>
<evidence type="ECO:0000313" key="2">
    <source>
        <dbReference type="EMBL" id="KAF9872938.1"/>
    </source>
</evidence>
<reference evidence="2" key="2">
    <citation type="submission" date="2020-11" db="EMBL/GenBank/DDBJ databases">
        <title>Whole genome sequencing of Colletotrichum sp.</title>
        <authorList>
            <person name="Li H."/>
        </authorList>
    </citation>
    <scope>NUCLEOTIDE SEQUENCE</scope>
    <source>
        <strain evidence="2">CkLH20</strain>
    </source>
</reference>
<keyword evidence="3" id="KW-1185">Reference proteome</keyword>
<evidence type="ECO:0000313" key="3">
    <source>
        <dbReference type="Proteomes" id="UP000781932"/>
    </source>
</evidence>
<name>A0A9P6LGW7_9PEZI</name>
<protein>
    <submittedName>
        <fullName evidence="2">Uncharacterized protein</fullName>
    </submittedName>
</protein>
<feature type="compositionally biased region" description="Basic and acidic residues" evidence="1">
    <location>
        <begin position="200"/>
        <end position="224"/>
    </location>
</feature>
<organism evidence="2 3">
    <name type="scientific">Colletotrichum karsti</name>
    <dbReference type="NCBI Taxonomy" id="1095194"/>
    <lineage>
        <taxon>Eukaryota</taxon>
        <taxon>Fungi</taxon>
        <taxon>Dikarya</taxon>
        <taxon>Ascomycota</taxon>
        <taxon>Pezizomycotina</taxon>
        <taxon>Sordariomycetes</taxon>
        <taxon>Hypocreomycetidae</taxon>
        <taxon>Glomerellales</taxon>
        <taxon>Glomerellaceae</taxon>
        <taxon>Colletotrichum</taxon>
        <taxon>Colletotrichum boninense species complex</taxon>
    </lineage>
</organism>
<comment type="caution">
    <text evidence="2">The sequence shown here is derived from an EMBL/GenBank/DDBJ whole genome shotgun (WGS) entry which is preliminary data.</text>
</comment>
<dbReference type="Proteomes" id="UP000781932">
    <property type="component" value="Unassembled WGS sequence"/>
</dbReference>
<evidence type="ECO:0000256" key="1">
    <source>
        <dbReference type="SAM" id="MobiDB-lite"/>
    </source>
</evidence>
<dbReference type="RefSeq" id="XP_038742399.1">
    <property type="nucleotide sequence ID" value="XM_038892163.1"/>
</dbReference>
<feature type="compositionally biased region" description="Polar residues" evidence="1">
    <location>
        <begin position="164"/>
        <end position="173"/>
    </location>
</feature>
<accession>A0A9P6LGW7</accession>
<feature type="region of interest" description="Disordered" evidence="1">
    <location>
        <begin position="109"/>
        <end position="281"/>
    </location>
</feature>
<feature type="compositionally biased region" description="Polar residues" evidence="1">
    <location>
        <begin position="134"/>
        <end position="154"/>
    </location>
</feature>
<dbReference type="EMBL" id="JAATWM020000034">
    <property type="protein sequence ID" value="KAF9872938.1"/>
    <property type="molecule type" value="Genomic_DNA"/>
</dbReference>
<dbReference type="GeneID" id="62165237"/>
<feature type="compositionally biased region" description="Basic and acidic residues" evidence="1">
    <location>
        <begin position="174"/>
        <end position="185"/>
    </location>
</feature>
<proteinExistence type="predicted"/>
<reference evidence="2" key="1">
    <citation type="submission" date="2020-03" db="EMBL/GenBank/DDBJ databases">
        <authorList>
            <person name="He L."/>
        </authorList>
    </citation>
    <scope>NUCLEOTIDE SEQUENCE</scope>
    <source>
        <strain evidence="2">CkLH20</strain>
    </source>
</reference>
<dbReference type="AlphaFoldDB" id="A0A9P6LGW7"/>